<protein>
    <submittedName>
        <fullName evidence="1">Uncharacterized protein</fullName>
    </submittedName>
</protein>
<organism evidence="1 2">
    <name type="scientific">Ligilactobacillus aviarius</name>
    <dbReference type="NCBI Taxonomy" id="1606"/>
    <lineage>
        <taxon>Bacteria</taxon>
        <taxon>Bacillati</taxon>
        <taxon>Bacillota</taxon>
        <taxon>Bacilli</taxon>
        <taxon>Lactobacillales</taxon>
        <taxon>Lactobacillaceae</taxon>
        <taxon>Ligilactobacillus</taxon>
    </lineage>
</organism>
<dbReference type="AlphaFoldDB" id="A0A179CK76"/>
<evidence type="ECO:0000313" key="1">
    <source>
        <dbReference type="EMBL" id="OAQ08360.1"/>
    </source>
</evidence>
<reference evidence="2" key="1">
    <citation type="submission" date="2016-03" db="EMBL/GenBank/DDBJ databases">
        <authorList>
            <person name="Johnson T.J."/>
            <person name="Youmans B."/>
            <person name="Case K."/>
            <person name="Noll S."/>
        </authorList>
    </citation>
    <scope>NUCLEOTIDE SEQUENCE [LARGE SCALE GENOMIC DNA]</scope>
    <source>
        <strain evidence="2">UMNLAv8</strain>
    </source>
</reference>
<gene>
    <name evidence="1" type="ORF">A3O14_03885</name>
</gene>
<sequence>MLITYHVNTNQLRHSSRIVIDHDATLDPAITIMFCKIHEQNLRTMIFRNDGTIIKTPQTPKVLIKKLLAPHGDLGAVLIDGIVNHLYQTSHPGTRQLPIMGKECLIFPAAGMTRHPGCWVFLNKYPIRKESPYRFTVDVPEYDIEIRLEVDRKVFQTNKNTAYQCYGVAQAIFPQRFTVKLPPHYETTLTNQEVANIISSLGTSRIVKILKDNFGMSLWDIKRIIK</sequence>
<name>A0A179CK76_9LACO</name>
<proteinExistence type="predicted"/>
<dbReference type="Proteomes" id="UP000078520">
    <property type="component" value="Unassembled WGS sequence"/>
</dbReference>
<dbReference type="RefSeq" id="WP_064207896.1">
    <property type="nucleotide sequence ID" value="NZ_LVKC01000017.1"/>
</dbReference>
<comment type="caution">
    <text evidence="1">The sequence shown here is derived from an EMBL/GenBank/DDBJ whole genome shotgun (WGS) entry which is preliminary data.</text>
</comment>
<accession>A0A179CK76</accession>
<dbReference type="EMBL" id="LVKI01000012">
    <property type="protein sequence ID" value="OAQ08360.1"/>
    <property type="molecule type" value="Genomic_DNA"/>
</dbReference>
<evidence type="ECO:0000313" key="2">
    <source>
        <dbReference type="Proteomes" id="UP000078520"/>
    </source>
</evidence>